<dbReference type="Pfam" id="PF06572">
    <property type="entry name" value="DUF1131"/>
    <property type="match status" value="1"/>
</dbReference>
<protein>
    <submittedName>
        <fullName evidence="1">DUF1131 family protein</fullName>
    </submittedName>
</protein>
<dbReference type="Proteomes" id="UP000631694">
    <property type="component" value="Unassembled WGS sequence"/>
</dbReference>
<dbReference type="RefSeq" id="WP_197310172.1">
    <property type="nucleotide sequence ID" value="NZ_JADZLT010000041.1"/>
</dbReference>
<dbReference type="AlphaFoldDB" id="A0A931MWI4"/>
<accession>A0A931MWI4</accession>
<dbReference type="Gene3D" id="2.60.460.10">
    <property type="entry name" value="protein yfey like domain"/>
    <property type="match status" value="1"/>
</dbReference>
<comment type="caution">
    <text evidence="1">The sequence shown here is derived from an EMBL/GenBank/DDBJ whole genome shotgun (WGS) entry which is preliminary data.</text>
</comment>
<dbReference type="InterPro" id="IPR038714">
    <property type="entry name" value="YfeY-like_sf"/>
</dbReference>
<evidence type="ECO:0000313" key="2">
    <source>
        <dbReference type="Proteomes" id="UP000631694"/>
    </source>
</evidence>
<sequence length="209" mass="21040">MLSAVMSRNGLRPLSARRVVIAVPVFALALPALMLAGCAASVEDIASVPTETLLIAGEAGVGPINAATPASRAALEAALPGFTVEDVTMAGETSTATALAAFKDGLQVLQVIPAGSGAIGAVHVVTHHAAGPNGERIGMSFAEARQDASLCRPGIGNWRGMPICAARGAPAVTLVYSIPNYEATDHLPDPATMAGAALQRIVWTPGAAS</sequence>
<evidence type="ECO:0000313" key="1">
    <source>
        <dbReference type="EMBL" id="MBH0237068.1"/>
    </source>
</evidence>
<name>A0A931MWI4_9HYPH</name>
<keyword evidence="2" id="KW-1185">Reference proteome</keyword>
<dbReference type="InterPro" id="IPR010938">
    <property type="entry name" value="DUF1131"/>
</dbReference>
<gene>
    <name evidence="1" type="ORF">I5731_04475</name>
</gene>
<proteinExistence type="predicted"/>
<dbReference type="EMBL" id="JADZLT010000041">
    <property type="protein sequence ID" value="MBH0237068.1"/>
    <property type="molecule type" value="Genomic_DNA"/>
</dbReference>
<reference evidence="1" key="1">
    <citation type="submission" date="2020-12" db="EMBL/GenBank/DDBJ databases">
        <title>Methylobrevis albus sp. nov., isolated from fresh water lack sediment.</title>
        <authorList>
            <person name="Zou Q."/>
        </authorList>
    </citation>
    <scope>NUCLEOTIDE SEQUENCE</scope>
    <source>
        <strain evidence="1">L22</strain>
    </source>
</reference>
<organism evidence="1 2">
    <name type="scientific">Methylobrevis albus</name>
    <dbReference type="NCBI Taxonomy" id="2793297"/>
    <lineage>
        <taxon>Bacteria</taxon>
        <taxon>Pseudomonadati</taxon>
        <taxon>Pseudomonadota</taxon>
        <taxon>Alphaproteobacteria</taxon>
        <taxon>Hyphomicrobiales</taxon>
        <taxon>Pleomorphomonadaceae</taxon>
        <taxon>Methylobrevis</taxon>
    </lineage>
</organism>